<evidence type="ECO:0000259" key="1">
    <source>
        <dbReference type="Pfam" id="PF01909"/>
    </source>
</evidence>
<reference evidence="2 3" key="1">
    <citation type="journal article" date="2014" name="J. Bacteriol.">
        <title>Role of an Archaeal PitA Transporter in the Copper and Arsenic Resistance of Metallosphaera sedula, an Extreme Thermoacidophile.</title>
        <authorList>
            <person name="McCarthy S."/>
            <person name="Ai C."/>
            <person name="Wheaton G."/>
            <person name="Tevatia R."/>
            <person name="Eckrich V."/>
            <person name="Kelly R."/>
            <person name="Blum P."/>
        </authorList>
    </citation>
    <scope>NUCLEOTIDE SEQUENCE [LARGE SCALE GENOMIC DNA]</scope>
    <source>
        <strain evidence="2 3">CuR1</strain>
    </source>
</reference>
<dbReference type="InterPro" id="IPR043519">
    <property type="entry name" value="NT_sf"/>
</dbReference>
<dbReference type="CDD" id="cd05403">
    <property type="entry name" value="NT_KNTase_like"/>
    <property type="match status" value="1"/>
</dbReference>
<organism evidence="2 3">
    <name type="scientific">Metallosphaera sedula</name>
    <dbReference type="NCBI Taxonomy" id="43687"/>
    <lineage>
        <taxon>Archaea</taxon>
        <taxon>Thermoproteota</taxon>
        <taxon>Thermoprotei</taxon>
        <taxon>Sulfolobales</taxon>
        <taxon>Sulfolobaceae</taxon>
        <taxon>Metallosphaera</taxon>
    </lineage>
</organism>
<name>A0A088E4X7_9CREN</name>
<dbReference type="Pfam" id="PF01909">
    <property type="entry name" value="NTP_transf_2"/>
    <property type="match status" value="1"/>
</dbReference>
<dbReference type="SUPFAM" id="SSF81301">
    <property type="entry name" value="Nucleotidyltransferase"/>
    <property type="match status" value="1"/>
</dbReference>
<dbReference type="PANTHER" id="PTHR43449:SF3">
    <property type="entry name" value="POLYMERASE NUCLEOTIDYL TRANSFERASE DOMAIN-CONTAINING PROTEIN"/>
    <property type="match status" value="1"/>
</dbReference>
<sequence length="125" mass="14665">MLEIYAREREEVREYVSSLCTRGYTVILFGSRARGDHKIYSDWDLLVVGKDRPTTPPGQIDLHFVDAESVEREIQEFNTVVIDAFYEGVVQCDNLSIFTRYREMVLRRINGLRKTRDGWIRTSTQ</sequence>
<feature type="domain" description="Polymerase nucleotidyl transferase" evidence="1">
    <location>
        <begin position="10"/>
        <end position="68"/>
    </location>
</feature>
<evidence type="ECO:0000313" key="3">
    <source>
        <dbReference type="Proteomes" id="UP000029084"/>
    </source>
</evidence>
<gene>
    <name evidence="2" type="ORF">HA72_1347</name>
</gene>
<dbReference type="Proteomes" id="UP000029084">
    <property type="component" value="Chromosome"/>
</dbReference>
<dbReference type="Gene3D" id="3.30.460.10">
    <property type="entry name" value="Beta Polymerase, domain 2"/>
    <property type="match status" value="1"/>
</dbReference>
<dbReference type="InterPro" id="IPR002934">
    <property type="entry name" value="Polymerase_NTP_transf_dom"/>
</dbReference>
<accession>A0A088E4X7</accession>
<dbReference type="EMBL" id="CP008822">
    <property type="protein sequence ID" value="AIM27489.1"/>
    <property type="molecule type" value="Genomic_DNA"/>
</dbReference>
<protein>
    <submittedName>
        <fullName evidence="2">DNA polymerase, beta domain protein region</fullName>
    </submittedName>
</protein>
<dbReference type="AlphaFoldDB" id="A0A088E4X7"/>
<dbReference type="GO" id="GO:0016779">
    <property type="term" value="F:nucleotidyltransferase activity"/>
    <property type="evidence" value="ECO:0007669"/>
    <property type="project" value="InterPro"/>
</dbReference>
<dbReference type="OMA" id="KEGWMMQ"/>
<proteinExistence type="predicted"/>
<dbReference type="PANTHER" id="PTHR43449">
    <property type="entry name" value="NUCLEOTIDYLTRANSFERASE"/>
    <property type="match status" value="1"/>
</dbReference>
<evidence type="ECO:0000313" key="2">
    <source>
        <dbReference type="EMBL" id="AIM27489.1"/>
    </source>
</evidence>